<name>A0AA41VSC1_PAPNU</name>
<protein>
    <submittedName>
        <fullName evidence="1">Uncharacterized protein</fullName>
    </submittedName>
</protein>
<proteinExistence type="predicted"/>
<evidence type="ECO:0000313" key="1">
    <source>
        <dbReference type="EMBL" id="MCL7046414.1"/>
    </source>
</evidence>
<evidence type="ECO:0000313" key="2">
    <source>
        <dbReference type="Proteomes" id="UP001177140"/>
    </source>
</evidence>
<gene>
    <name evidence="1" type="ORF">MKW94_015858</name>
</gene>
<reference evidence="1" key="1">
    <citation type="submission" date="2022-03" db="EMBL/GenBank/DDBJ databases">
        <title>A functionally conserved STORR gene fusion in Papaver species that diverged 16.8 million years ago.</title>
        <authorList>
            <person name="Catania T."/>
        </authorList>
    </citation>
    <scope>NUCLEOTIDE SEQUENCE</scope>
    <source>
        <strain evidence="1">S-191538</strain>
    </source>
</reference>
<accession>A0AA41VSC1</accession>
<dbReference type="AlphaFoldDB" id="A0AA41VSC1"/>
<dbReference type="Proteomes" id="UP001177140">
    <property type="component" value="Unassembled WGS sequence"/>
</dbReference>
<sequence>MFPLSFPYEDVSRQDPLLKLNYANIMEVHGSCEIRVVPTPSDFRIQNKGGVDTLARIRVTATR</sequence>
<dbReference type="EMBL" id="JAJJMA010281031">
    <property type="protein sequence ID" value="MCL7046414.1"/>
    <property type="molecule type" value="Genomic_DNA"/>
</dbReference>
<comment type="caution">
    <text evidence="1">The sequence shown here is derived from an EMBL/GenBank/DDBJ whole genome shotgun (WGS) entry which is preliminary data.</text>
</comment>
<keyword evidence="2" id="KW-1185">Reference proteome</keyword>
<organism evidence="1 2">
    <name type="scientific">Papaver nudicaule</name>
    <name type="common">Iceland poppy</name>
    <dbReference type="NCBI Taxonomy" id="74823"/>
    <lineage>
        <taxon>Eukaryota</taxon>
        <taxon>Viridiplantae</taxon>
        <taxon>Streptophyta</taxon>
        <taxon>Embryophyta</taxon>
        <taxon>Tracheophyta</taxon>
        <taxon>Spermatophyta</taxon>
        <taxon>Magnoliopsida</taxon>
        <taxon>Ranunculales</taxon>
        <taxon>Papaveraceae</taxon>
        <taxon>Papaveroideae</taxon>
        <taxon>Papaver</taxon>
    </lineage>
</organism>